<dbReference type="GO" id="GO:0030001">
    <property type="term" value="P:metal ion transport"/>
    <property type="evidence" value="ECO:0007669"/>
    <property type="project" value="InterPro"/>
</dbReference>
<keyword evidence="5" id="KW-0732">Signal</keyword>
<dbReference type="STRING" id="887898.HMPREF0551_0304"/>
<dbReference type="InterPro" id="IPR006129">
    <property type="entry name" value="AdhesinB"/>
</dbReference>
<evidence type="ECO:0000256" key="3">
    <source>
        <dbReference type="ARBA" id="ARBA00022448"/>
    </source>
</evidence>
<dbReference type="HOGENOM" id="CLU_016838_1_1_4"/>
<dbReference type="InterPro" id="IPR050492">
    <property type="entry name" value="Bact_metal-bind_prot9"/>
</dbReference>
<dbReference type="InterPro" id="IPR006311">
    <property type="entry name" value="TAT_signal"/>
</dbReference>
<sequence length="337" mass="36763">MNRDTFAGANHRATSPAIACTRSASRGTSRRTLLGALSLALASMATAGLMLGSQPAHAADAASSAPKFKVVTTFTIIADMARNVAGDAADVQSITKPGAEIHDYQPTPGDLVRAQGAQLVLWNGLNLERWFERFFHRLKKVPGVVVTEGIKPMSITEGPYSGKPNPHAWMSPENGIIYVDNIRDALIQHDPAHADTYRTNAERYKQQIRATIDPIRQQVEALPAQKRWLVSSEGAFSYLARDFGLRELYLWPINADQQGTPQQVRHVIDEVRKHHIPAVFSESTVSAAPAQQVARETGAHYGGVLYVDSLSEPDGPVPTYLDLLRVTSETLAKGLSH</sequence>
<dbReference type="SUPFAM" id="SSF53807">
    <property type="entry name" value="Helical backbone' metal receptor"/>
    <property type="match status" value="1"/>
</dbReference>
<dbReference type="PRINTS" id="PR00691">
    <property type="entry name" value="ADHESINB"/>
</dbReference>
<evidence type="ECO:0000313" key="8">
    <source>
        <dbReference type="Proteomes" id="UP000011021"/>
    </source>
</evidence>
<dbReference type="InterPro" id="IPR006128">
    <property type="entry name" value="Lipoprotein_PsaA-like"/>
</dbReference>
<dbReference type="GO" id="GO:0046872">
    <property type="term" value="F:metal ion binding"/>
    <property type="evidence" value="ECO:0007669"/>
    <property type="project" value="UniProtKB-KW"/>
</dbReference>
<dbReference type="PROSITE" id="PS51318">
    <property type="entry name" value="TAT"/>
    <property type="match status" value="1"/>
</dbReference>
<dbReference type="AlphaFoldDB" id="E7RTN5"/>
<evidence type="ECO:0000256" key="4">
    <source>
        <dbReference type="ARBA" id="ARBA00022723"/>
    </source>
</evidence>
<comment type="caution">
    <text evidence="7">The sequence shown here is derived from an EMBL/GenBank/DDBJ whole genome shotgun (WGS) entry which is preliminary data.</text>
</comment>
<proteinExistence type="inferred from homology"/>
<evidence type="ECO:0000256" key="6">
    <source>
        <dbReference type="RuleBase" id="RU003512"/>
    </source>
</evidence>
<dbReference type="PRINTS" id="PR00690">
    <property type="entry name" value="ADHESNFAMILY"/>
</dbReference>
<keyword evidence="8" id="KW-1185">Reference proteome</keyword>
<accession>E7RTN5</accession>
<dbReference type="Proteomes" id="UP000011021">
    <property type="component" value="Unassembled WGS sequence"/>
</dbReference>
<keyword evidence="4" id="KW-0479">Metal-binding</keyword>
<dbReference type="CDD" id="cd01137">
    <property type="entry name" value="PsaA"/>
    <property type="match status" value="1"/>
</dbReference>
<dbReference type="Gene3D" id="3.40.50.1980">
    <property type="entry name" value="Nitrogenase molybdenum iron protein domain"/>
    <property type="match status" value="2"/>
</dbReference>
<gene>
    <name evidence="7" type="ORF">HMPREF0551_0304</name>
</gene>
<dbReference type="InterPro" id="IPR006127">
    <property type="entry name" value="ZnuA-like"/>
</dbReference>
<evidence type="ECO:0000313" key="7">
    <source>
        <dbReference type="EMBL" id="EFV96121.1"/>
    </source>
</evidence>
<dbReference type="eggNOG" id="COG0803">
    <property type="taxonomic scope" value="Bacteria"/>
</dbReference>
<dbReference type="PANTHER" id="PTHR42953">
    <property type="entry name" value="HIGH-AFFINITY ZINC UPTAKE SYSTEM PROTEIN ZNUA-RELATED"/>
    <property type="match status" value="1"/>
</dbReference>
<organism evidence="7 8">
    <name type="scientific">Lautropia mirabilis ATCC 51599</name>
    <dbReference type="NCBI Taxonomy" id="887898"/>
    <lineage>
        <taxon>Bacteria</taxon>
        <taxon>Pseudomonadati</taxon>
        <taxon>Pseudomonadota</taxon>
        <taxon>Betaproteobacteria</taxon>
        <taxon>Burkholderiales</taxon>
        <taxon>Burkholderiaceae</taxon>
        <taxon>Lautropia</taxon>
    </lineage>
</organism>
<protein>
    <submittedName>
        <fullName evidence="7">Tat pathway signal sequence domain protein</fullName>
    </submittedName>
</protein>
<evidence type="ECO:0000256" key="1">
    <source>
        <dbReference type="ARBA" id="ARBA00004196"/>
    </source>
</evidence>
<comment type="similarity">
    <text evidence="2 6">Belongs to the bacterial solute-binding protein 9 family.</text>
</comment>
<reference evidence="7 8" key="1">
    <citation type="submission" date="2010-12" db="EMBL/GenBank/DDBJ databases">
        <authorList>
            <person name="Muzny D."/>
            <person name="Qin X."/>
            <person name="Deng J."/>
            <person name="Jiang H."/>
            <person name="Liu Y."/>
            <person name="Qu J."/>
            <person name="Song X.-Z."/>
            <person name="Zhang L."/>
            <person name="Thornton R."/>
            <person name="Coyle M."/>
            <person name="Francisco L."/>
            <person name="Jackson L."/>
            <person name="Javaid M."/>
            <person name="Korchina V."/>
            <person name="Kovar C."/>
            <person name="Mata R."/>
            <person name="Mathew T."/>
            <person name="Ngo R."/>
            <person name="Nguyen L."/>
            <person name="Nguyen N."/>
            <person name="Okwuonu G."/>
            <person name="Ongeri F."/>
            <person name="Pham C."/>
            <person name="Simmons D."/>
            <person name="Wilczek-Boney K."/>
            <person name="Hale W."/>
            <person name="Jakkamsetti A."/>
            <person name="Pham P."/>
            <person name="Ruth R."/>
            <person name="San Lucas F."/>
            <person name="Warren J."/>
            <person name="Zhang J."/>
            <person name="Zhao Z."/>
            <person name="Zhou C."/>
            <person name="Zhu D."/>
            <person name="Lee S."/>
            <person name="Bess C."/>
            <person name="Blankenburg K."/>
            <person name="Forbes L."/>
            <person name="Fu Q."/>
            <person name="Gubbala S."/>
            <person name="Hirani K."/>
            <person name="Jayaseelan J.C."/>
            <person name="Lara F."/>
            <person name="Munidasa M."/>
            <person name="Palculict T."/>
            <person name="Patil S."/>
            <person name="Pu L.-L."/>
            <person name="Saada N."/>
            <person name="Tang L."/>
            <person name="Weissenberger G."/>
            <person name="Zhu Y."/>
            <person name="Hemphill L."/>
            <person name="Shang Y."/>
            <person name="Youmans B."/>
            <person name="Ayvaz T."/>
            <person name="Ross M."/>
            <person name="Santibanez J."/>
            <person name="Aqrawi P."/>
            <person name="Gross S."/>
            <person name="Joshi V."/>
            <person name="Fowler G."/>
            <person name="Nazareth L."/>
            <person name="Reid J."/>
            <person name="Worley K."/>
            <person name="Petrosino J."/>
            <person name="Highlander S."/>
            <person name="Gibbs R."/>
        </authorList>
    </citation>
    <scope>NUCLEOTIDE SEQUENCE [LARGE SCALE GENOMIC DNA]</scope>
    <source>
        <strain evidence="7 8">ATCC 51599</strain>
    </source>
</reference>
<name>E7RTN5_9BURK</name>
<evidence type="ECO:0000256" key="2">
    <source>
        <dbReference type="ARBA" id="ARBA00011028"/>
    </source>
</evidence>
<dbReference type="RefSeq" id="WP_005672167.1">
    <property type="nucleotide sequence ID" value="NZ_CP146288.1"/>
</dbReference>
<dbReference type="EMBL" id="AEQP01000001">
    <property type="protein sequence ID" value="EFV96121.1"/>
    <property type="molecule type" value="Genomic_DNA"/>
</dbReference>
<dbReference type="PANTHER" id="PTHR42953:SF1">
    <property type="entry name" value="METAL-BINDING PROTEIN HI_0362-RELATED"/>
    <property type="match status" value="1"/>
</dbReference>
<keyword evidence="3 6" id="KW-0813">Transport</keyword>
<evidence type="ECO:0000256" key="5">
    <source>
        <dbReference type="ARBA" id="ARBA00022729"/>
    </source>
</evidence>
<dbReference type="GO" id="GO:0030313">
    <property type="term" value="C:cell envelope"/>
    <property type="evidence" value="ECO:0007669"/>
    <property type="project" value="UniProtKB-SubCell"/>
</dbReference>
<dbReference type="GO" id="GO:0007155">
    <property type="term" value="P:cell adhesion"/>
    <property type="evidence" value="ECO:0007669"/>
    <property type="project" value="InterPro"/>
</dbReference>
<dbReference type="Pfam" id="PF01297">
    <property type="entry name" value="ZnuA"/>
    <property type="match status" value="1"/>
</dbReference>
<comment type="subcellular location">
    <subcellularLocation>
        <location evidence="1">Cell envelope</location>
    </subcellularLocation>
</comment>